<evidence type="ECO:0000259" key="3">
    <source>
        <dbReference type="Pfam" id="PF13472"/>
    </source>
</evidence>
<dbReference type="InterPro" id="IPR036514">
    <property type="entry name" value="SGNH_hydro_sf"/>
</dbReference>
<dbReference type="Proteomes" id="UP001153069">
    <property type="component" value="Unassembled WGS sequence"/>
</dbReference>
<gene>
    <name evidence="4" type="ORF">SEMRO_1755_G295560.1</name>
</gene>
<dbReference type="CDD" id="cd00229">
    <property type="entry name" value="SGNH_hydrolase"/>
    <property type="match status" value="1"/>
</dbReference>
<dbReference type="AlphaFoldDB" id="A0A9N8EUV1"/>
<feature type="transmembrane region" description="Helical" evidence="2">
    <location>
        <begin position="20"/>
        <end position="37"/>
    </location>
</feature>
<keyword evidence="2" id="KW-1133">Transmembrane helix</keyword>
<keyword evidence="2" id="KW-0812">Transmembrane</keyword>
<keyword evidence="2" id="KW-0472">Membrane</keyword>
<organism evidence="4 5">
    <name type="scientific">Seminavis robusta</name>
    <dbReference type="NCBI Taxonomy" id="568900"/>
    <lineage>
        <taxon>Eukaryota</taxon>
        <taxon>Sar</taxon>
        <taxon>Stramenopiles</taxon>
        <taxon>Ochrophyta</taxon>
        <taxon>Bacillariophyta</taxon>
        <taxon>Bacillariophyceae</taxon>
        <taxon>Bacillariophycidae</taxon>
        <taxon>Naviculales</taxon>
        <taxon>Naviculaceae</taxon>
        <taxon>Seminavis</taxon>
    </lineage>
</organism>
<evidence type="ECO:0000256" key="1">
    <source>
        <dbReference type="SAM" id="MobiDB-lite"/>
    </source>
</evidence>
<protein>
    <submittedName>
        <fullName evidence="4">GDSL-like Lipase/Acylhydrolase</fullName>
    </submittedName>
</protein>
<feature type="domain" description="SGNH hydrolase-type esterase" evidence="3">
    <location>
        <begin position="83"/>
        <end position="293"/>
    </location>
</feature>
<dbReference type="PANTHER" id="PTHR30383">
    <property type="entry name" value="THIOESTERASE 1/PROTEASE 1/LYSOPHOSPHOLIPASE L1"/>
    <property type="match status" value="1"/>
</dbReference>
<dbReference type="InterPro" id="IPR051532">
    <property type="entry name" value="Ester_Hydrolysis_Enzymes"/>
</dbReference>
<feature type="compositionally biased region" description="Low complexity" evidence="1">
    <location>
        <begin position="42"/>
        <end position="57"/>
    </location>
</feature>
<dbReference type="OrthoDB" id="45880at2759"/>
<reference evidence="4" key="1">
    <citation type="submission" date="2020-06" db="EMBL/GenBank/DDBJ databases">
        <authorList>
            <consortium name="Plant Systems Biology data submission"/>
        </authorList>
    </citation>
    <scope>NUCLEOTIDE SEQUENCE</scope>
    <source>
        <strain evidence="4">D6</strain>
    </source>
</reference>
<accession>A0A9N8EUV1</accession>
<evidence type="ECO:0000313" key="4">
    <source>
        <dbReference type="EMBL" id="CAB9525961.1"/>
    </source>
</evidence>
<dbReference type="SUPFAM" id="SSF52266">
    <property type="entry name" value="SGNH hydrolase"/>
    <property type="match status" value="1"/>
</dbReference>
<feature type="region of interest" description="Disordered" evidence="1">
    <location>
        <begin position="42"/>
        <end position="70"/>
    </location>
</feature>
<proteinExistence type="predicted"/>
<dbReference type="Pfam" id="PF13472">
    <property type="entry name" value="Lipase_GDSL_2"/>
    <property type="match status" value="1"/>
</dbReference>
<evidence type="ECO:0000313" key="5">
    <source>
        <dbReference type="Proteomes" id="UP001153069"/>
    </source>
</evidence>
<dbReference type="InterPro" id="IPR013830">
    <property type="entry name" value="SGNH_hydro"/>
</dbReference>
<dbReference type="Gene3D" id="3.40.50.1110">
    <property type="entry name" value="SGNH hydrolase"/>
    <property type="match status" value="1"/>
</dbReference>
<dbReference type="PANTHER" id="PTHR30383:SF5">
    <property type="entry name" value="SGNH HYDROLASE-TYPE ESTERASE DOMAIN-CONTAINING PROTEIN"/>
    <property type="match status" value="1"/>
</dbReference>
<comment type="caution">
    <text evidence="4">The sequence shown here is derived from an EMBL/GenBank/DDBJ whole genome shotgun (WGS) entry which is preliminary data.</text>
</comment>
<dbReference type="EMBL" id="CAICTM010001753">
    <property type="protein sequence ID" value="CAB9525961.1"/>
    <property type="molecule type" value="Genomic_DNA"/>
</dbReference>
<dbReference type="GO" id="GO:0004622">
    <property type="term" value="F:phosphatidylcholine lysophospholipase activity"/>
    <property type="evidence" value="ECO:0007669"/>
    <property type="project" value="TreeGrafter"/>
</dbReference>
<name>A0A9N8EUV1_9STRA</name>
<keyword evidence="5" id="KW-1185">Reference proteome</keyword>
<feature type="compositionally biased region" description="Polar residues" evidence="1">
    <location>
        <begin position="58"/>
        <end position="70"/>
    </location>
</feature>
<evidence type="ECO:0000256" key="2">
    <source>
        <dbReference type="SAM" id="Phobius"/>
    </source>
</evidence>
<sequence>MRLWQYRYFLDARISPWRRILAGVGALVLLVISGTLYNNNSTTTSASSGSSRDPNSSGIDQVQVKNEQTGTINGKKHTIRILCYGDSLTAGMAPPSREYCPYSQALQTTLNDNNNNSDYFFYQADHIGLPGWTTTQFLAALDDPRKGLRTALHSSQHDVDTKLVILLAGTNDIPLLVRSMSLTSHREADHREGHIQNGASVLKNNLIRLHDVVLADHTMHSIALAIPPSGRQLTDLSAARLVDHANEQLQQSSRTTPYNDTMTFVPFPISYDEANEHLWSPDGLHLNCEGYELLGKTLAPIVREVLDKGRT</sequence>